<reference evidence="2" key="1">
    <citation type="journal article" date="2012" name="Science">
        <title>The Paleozoic origin of enzymatic lignin decomposition reconstructed from 31 fungal genomes.</title>
        <authorList>
            <person name="Floudas D."/>
            <person name="Binder M."/>
            <person name="Riley R."/>
            <person name="Barry K."/>
            <person name="Blanchette R.A."/>
            <person name="Henrissat B."/>
            <person name="Martinez A.T."/>
            <person name="Otillar R."/>
            <person name="Spatafora J.W."/>
            <person name="Yadav J.S."/>
            <person name="Aerts A."/>
            <person name="Benoit I."/>
            <person name="Boyd A."/>
            <person name="Carlson A."/>
            <person name="Copeland A."/>
            <person name="Coutinho P.M."/>
            <person name="de Vries R.P."/>
            <person name="Ferreira P."/>
            <person name="Findley K."/>
            <person name="Foster B."/>
            <person name="Gaskell J."/>
            <person name="Glotzer D."/>
            <person name="Gorecki P."/>
            <person name="Heitman J."/>
            <person name="Hesse C."/>
            <person name="Hori C."/>
            <person name="Igarashi K."/>
            <person name="Jurgens J.A."/>
            <person name="Kallen N."/>
            <person name="Kersten P."/>
            <person name="Kohler A."/>
            <person name="Kuees U."/>
            <person name="Kumar T.K.A."/>
            <person name="Kuo A."/>
            <person name="LaButti K."/>
            <person name="Larrondo L.F."/>
            <person name="Lindquist E."/>
            <person name="Ling A."/>
            <person name="Lombard V."/>
            <person name="Lucas S."/>
            <person name="Lundell T."/>
            <person name="Martin R."/>
            <person name="McLaughlin D.J."/>
            <person name="Morgenstern I."/>
            <person name="Morin E."/>
            <person name="Murat C."/>
            <person name="Nagy L.G."/>
            <person name="Nolan M."/>
            <person name="Ohm R.A."/>
            <person name="Patyshakuliyeva A."/>
            <person name="Rokas A."/>
            <person name="Ruiz-Duenas F.J."/>
            <person name="Sabat G."/>
            <person name="Salamov A."/>
            <person name="Samejima M."/>
            <person name="Schmutz J."/>
            <person name="Slot J.C."/>
            <person name="St John F."/>
            <person name="Stenlid J."/>
            <person name="Sun H."/>
            <person name="Sun S."/>
            <person name="Syed K."/>
            <person name="Tsang A."/>
            <person name="Wiebenga A."/>
            <person name="Young D."/>
            <person name="Pisabarro A."/>
            <person name="Eastwood D.C."/>
            <person name="Martin F."/>
            <person name="Cullen D."/>
            <person name="Grigoriev I.V."/>
            <person name="Hibbett D.S."/>
        </authorList>
    </citation>
    <scope>NUCLEOTIDE SEQUENCE [LARGE SCALE GENOMIC DNA]</scope>
    <source>
        <strain evidence="2">FP-101664</strain>
    </source>
</reference>
<evidence type="ECO:0000313" key="2">
    <source>
        <dbReference type="Proteomes" id="UP000054317"/>
    </source>
</evidence>
<dbReference type="GeneID" id="19417378"/>
<protein>
    <recommendedName>
        <fullName evidence="3">Trypsin-like serine protease</fullName>
    </recommendedName>
</protein>
<accession>R7S7J3</accession>
<dbReference type="InterPro" id="IPR043504">
    <property type="entry name" value="Peptidase_S1_PA_chymotrypsin"/>
</dbReference>
<dbReference type="KEGG" id="tvs:TRAVEDRAFT_54355"/>
<name>R7S7J3_TRAVS</name>
<dbReference type="Proteomes" id="UP000054317">
    <property type="component" value="Unassembled WGS sequence"/>
</dbReference>
<dbReference type="RefSeq" id="XP_008045477.1">
    <property type="nucleotide sequence ID" value="XM_008047286.1"/>
</dbReference>
<dbReference type="SUPFAM" id="SSF50494">
    <property type="entry name" value="Trypsin-like serine proteases"/>
    <property type="match status" value="1"/>
</dbReference>
<dbReference type="OrthoDB" id="5424209at2759"/>
<keyword evidence="2" id="KW-1185">Reference proteome</keyword>
<dbReference type="OMA" id="WPVRTGP"/>
<dbReference type="Gene3D" id="2.40.10.10">
    <property type="entry name" value="Trypsin-like serine proteases"/>
    <property type="match status" value="1"/>
</dbReference>
<evidence type="ECO:0000313" key="1">
    <source>
        <dbReference type="EMBL" id="EIW51600.1"/>
    </source>
</evidence>
<sequence length="569" mass="62438">MSSHSPLGIDQVFLGSCDEVSKTLSFRSPTSTLVSLSPTDCKFAKLSFGENEEDVVSDAERLSAFYGNAINDFYGTPSGALCVYKSGDAWPVRTGPESQRIIREARAVHGHPMQATWPALGEGVYKLLDDKMVRWTSIDPLAFAEAGKGTFSPLLIWIGVEPTSLTFELANTAAEAVTFLLAEAGFSGIEIGFRESVVTRSTAGPKMLSFDLFSDSVPEFRKPFTPALGLAIAPLKTPHYEGTGALYLRESNDSKRVFLLTCAHVARPPPVSFDTGLARKTTSHPREGVIALGDSGYTSALKMMMGAIGDLNRSIKDWGVVLRRLGEPQEGESPVKIQRRHEHLDLWTIPDQRLIGEVVHVEPIQADVPHHGFTKDWALIALHNDKFDWSTFMGNKVYVGGNLSSLEYGKIMFPHTEDQANYGYPEDGLLRAFGVVQPDEIHNPQHLDSNGEPCLLVVKNGLTTGTTIGRVTGMDSFTRVYKENDIDQTSREIAVLPYGNTNGPFSAPGDSGSIVLDRNGRILGMLTGGAGTTNRTDVTYLTPYWFIEKEIKKHFPKSFLYDVVQKNVE</sequence>
<dbReference type="AlphaFoldDB" id="R7S7J3"/>
<dbReference type="InterPro" id="IPR009003">
    <property type="entry name" value="Peptidase_S1_PA"/>
</dbReference>
<proteinExistence type="predicted"/>
<gene>
    <name evidence="1" type="ORF">TRAVEDRAFT_54355</name>
</gene>
<dbReference type="EMBL" id="JH711799">
    <property type="protein sequence ID" value="EIW51600.1"/>
    <property type="molecule type" value="Genomic_DNA"/>
</dbReference>
<organism evidence="1 2">
    <name type="scientific">Trametes versicolor (strain FP-101664)</name>
    <name type="common">White-rot fungus</name>
    <name type="synonym">Coriolus versicolor</name>
    <dbReference type="NCBI Taxonomy" id="717944"/>
    <lineage>
        <taxon>Eukaryota</taxon>
        <taxon>Fungi</taxon>
        <taxon>Dikarya</taxon>
        <taxon>Basidiomycota</taxon>
        <taxon>Agaricomycotina</taxon>
        <taxon>Agaricomycetes</taxon>
        <taxon>Polyporales</taxon>
        <taxon>Polyporaceae</taxon>
        <taxon>Trametes</taxon>
    </lineage>
</organism>
<evidence type="ECO:0008006" key="3">
    <source>
        <dbReference type="Google" id="ProtNLM"/>
    </source>
</evidence>